<feature type="compositionally biased region" description="Basic and acidic residues" evidence="1">
    <location>
        <begin position="12"/>
        <end position="29"/>
    </location>
</feature>
<dbReference type="Proteomes" id="UP000649617">
    <property type="component" value="Unassembled WGS sequence"/>
</dbReference>
<keyword evidence="3" id="KW-1185">Reference proteome</keyword>
<proteinExistence type="predicted"/>
<sequence>MASWPLAPSLADDPRHDGWPCGGEHKESATRANQHGHWTTCAQCALRLSYVTITNGKKPGAYRQSGPPRGLLLQAIGELRMTHDAKDMTEDIFNGKCMEIVGRSQQPAGSYRRHRRRHLRQPSLMARRNPKMSGKEKKIAEDTATVTDQTSHKLTTGLEEIERLQSRLEAQKSAIVEEMALHFNVDGDAEMRECGSRRTRTKRRKRRKWPGVFAL</sequence>
<dbReference type="OrthoDB" id="423517at2759"/>
<feature type="region of interest" description="Disordered" evidence="1">
    <location>
        <begin position="128"/>
        <end position="150"/>
    </location>
</feature>
<evidence type="ECO:0000313" key="3">
    <source>
        <dbReference type="Proteomes" id="UP000649617"/>
    </source>
</evidence>
<accession>A0A812MA04</accession>
<name>A0A812MA04_SYMPI</name>
<comment type="caution">
    <text evidence="2">The sequence shown here is derived from an EMBL/GenBank/DDBJ whole genome shotgun (WGS) entry which is preliminary data.</text>
</comment>
<evidence type="ECO:0000256" key="1">
    <source>
        <dbReference type="SAM" id="MobiDB-lite"/>
    </source>
</evidence>
<gene>
    <name evidence="2" type="primary">ccdc113</name>
    <name evidence="2" type="ORF">SPIL2461_LOCUS5412</name>
</gene>
<evidence type="ECO:0000313" key="2">
    <source>
        <dbReference type="EMBL" id="CAE7259855.1"/>
    </source>
</evidence>
<feature type="region of interest" description="Disordered" evidence="1">
    <location>
        <begin position="1"/>
        <end position="35"/>
    </location>
</feature>
<protein>
    <submittedName>
        <fullName evidence="2">Ccdc113 protein</fullName>
    </submittedName>
</protein>
<dbReference type="AlphaFoldDB" id="A0A812MA04"/>
<reference evidence="2" key="1">
    <citation type="submission" date="2021-02" db="EMBL/GenBank/DDBJ databases">
        <authorList>
            <person name="Dougan E. K."/>
            <person name="Rhodes N."/>
            <person name="Thang M."/>
            <person name="Chan C."/>
        </authorList>
    </citation>
    <scope>NUCLEOTIDE SEQUENCE</scope>
</reference>
<organism evidence="2 3">
    <name type="scientific">Symbiodinium pilosum</name>
    <name type="common">Dinoflagellate</name>
    <dbReference type="NCBI Taxonomy" id="2952"/>
    <lineage>
        <taxon>Eukaryota</taxon>
        <taxon>Sar</taxon>
        <taxon>Alveolata</taxon>
        <taxon>Dinophyceae</taxon>
        <taxon>Suessiales</taxon>
        <taxon>Symbiodiniaceae</taxon>
        <taxon>Symbiodinium</taxon>
    </lineage>
</organism>
<dbReference type="EMBL" id="CAJNIZ010007640">
    <property type="protein sequence ID" value="CAE7259855.1"/>
    <property type="molecule type" value="Genomic_DNA"/>
</dbReference>